<evidence type="ECO:0000313" key="2">
    <source>
        <dbReference type="EMBL" id="KAB5483124.1"/>
    </source>
</evidence>
<feature type="signal peptide" evidence="1">
    <location>
        <begin position="1"/>
        <end position="18"/>
    </location>
</feature>
<feature type="chain" id="PRO_5024278479" description="BZIP transcription factor" evidence="1">
    <location>
        <begin position="19"/>
        <end position="333"/>
    </location>
</feature>
<evidence type="ECO:0000256" key="1">
    <source>
        <dbReference type="SAM" id="SignalP"/>
    </source>
</evidence>
<dbReference type="AlphaFoldDB" id="A0A5N5IJR6"/>
<keyword evidence="1" id="KW-0732">Signal</keyword>
<dbReference type="OrthoDB" id="9808753at2"/>
<evidence type="ECO:0008006" key="4">
    <source>
        <dbReference type="Google" id="ProtNLM"/>
    </source>
</evidence>
<gene>
    <name evidence="2" type="ORF">FOT42_017765</name>
</gene>
<comment type="caution">
    <text evidence="2">The sequence shown here is derived from an EMBL/GenBank/DDBJ whole genome shotgun (WGS) entry which is preliminary data.</text>
</comment>
<keyword evidence="3" id="KW-1185">Reference proteome</keyword>
<accession>A0A5N5IJR6</accession>
<organism evidence="2 3">
    <name type="scientific">Flagellimonas hadalis</name>
    <dbReference type="NCBI Taxonomy" id="2597517"/>
    <lineage>
        <taxon>Bacteria</taxon>
        <taxon>Pseudomonadati</taxon>
        <taxon>Bacteroidota</taxon>
        <taxon>Flavobacteriia</taxon>
        <taxon>Flavobacteriales</taxon>
        <taxon>Flavobacteriaceae</taxon>
        <taxon>Flagellimonas</taxon>
    </lineage>
</organism>
<evidence type="ECO:0000313" key="3">
    <source>
        <dbReference type="Proteomes" id="UP000319204"/>
    </source>
</evidence>
<dbReference type="EMBL" id="VNIK02000024">
    <property type="protein sequence ID" value="KAB5483124.1"/>
    <property type="molecule type" value="Genomic_DNA"/>
</dbReference>
<dbReference type="RefSeq" id="WP_151891779.1">
    <property type="nucleotide sequence ID" value="NZ_VNIK02000024.1"/>
</dbReference>
<name>A0A5N5IJR6_9FLAO</name>
<sequence>MRIGMIFLMFCLSNMLLAQTNTFPSSGNVGIGTVSPISKVHLYKGFSGGSPHSFSDLTVEDNENGMVSILTPNTAIGYFGFSDSEDDYVGGMHYEHDIDRMVFRVNNYTNNLIIDSAGNVSLGPNSTNSPNSQLVITNNFGANISGSSGGNAIFGSNMSVVQGGENHNQLITPSTHASYGYSGVRSSWGKLYFYTQFGNTTAGEIISGAPRMLIDHYGNVGIGTTNPGTYKLAVKGKIRAEEIKVETGWADYVFKEGYTLPTLKEVERHIKEKGHLINIPSAKQVEENGIELGEMNKLLLEKIEELTLYLIQQRNETEEIKKELLQLKQTLKK</sequence>
<reference evidence="2" key="1">
    <citation type="submission" date="2019-10" db="EMBL/GenBank/DDBJ databases">
        <title>Muricauda hadale sp. nov., a piezophilic bacterium isolated from hadopelagic water of the Mariana Trench.</title>
        <authorList>
            <person name="Wei Y."/>
        </authorList>
    </citation>
    <scope>NUCLEOTIDE SEQUENCE [LARGE SCALE GENOMIC DNA]</scope>
    <source>
        <strain evidence="2">MT-229</strain>
    </source>
</reference>
<proteinExistence type="predicted"/>
<protein>
    <recommendedName>
        <fullName evidence="4">BZIP transcription factor</fullName>
    </recommendedName>
</protein>
<dbReference type="Proteomes" id="UP000319204">
    <property type="component" value="Unassembled WGS sequence"/>
</dbReference>